<name>A0A964BV98_9CYAN</name>
<evidence type="ECO:0000256" key="1">
    <source>
        <dbReference type="ARBA" id="ARBA00010062"/>
    </source>
</evidence>
<dbReference type="Pfam" id="PF13458">
    <property type="entry name" value="Peripla_BP_6"/>
    <property type="match status" value="1"/>
</dbReference>
<dbReference type="InterPro" id="IPR011009">
    <property type="entry name" value="Kinase-like_dom_sf"/>
</dbReference>
<evidence type="ECO:0000256" key="3">
    <source>
        <dbReference type="ARBA" id="ARBA00022527"/>
    </source>
</evidence>
<dbReference type="PANTHER" id="PTHR24363:SF0">
    <property type="entry name" value="SERINE_THREONINE KINASE LIKE DOMAIN CONTAINING 1"/>
    <property type="match status" value="1"/>
</dbReference>
<dbReference type="InterPro" id="IPR028082">
    <property type="entry name" value="Peripla_BP_I"/>
</dbReference>
<accession>A0A964BV98</accession>
<protein>
    <recommendedName>
        <fullName evidence="2">non-specific serine/threonine protein kinase</fullName>
        <ecNumber evidence="2">2.7.11.1</ecNumber>
    </recommendedName>
</protein>
<evidence type="ECO:0000256" key="2">
    <source>
        <dbReference type="ARBA" id="ARBA00012513"/>
    </source>
</evidence>
<dbReference type="Pfam" id="PF00069">
    <property type="entry name" value="Pkinase"/>
    <property type="match status" value="1"/>
</dbReference>
<dbReference type="EMBL" id="JADWDC010000043">
    <property type="protein sequence ID" value="MCC0178445.1"/>
    <property type="molecule type" value="Genomic_DNA"/>
</dbReference>
<evidence type="ECO:0000256" key="6">
    <source>
        <dbReference type="ARBA" id="ARBA00022741"/>
    </source>
</evidence>
<feature type="region of interest" description="Disordered" evidence="11">
    <location>
        <begin position="829"/>
        <end position="868"/>
    </location>
</feature>
<sequence length="905" mass="101506">MSFGIGDLVNNRYRIIRSLDSGGFGTTYLVRDTSESNQPTSEVALKQIKLSQLDNDQSTSDVEYIEYIEKLERESDALERLGAESSDIPKYLDSFYEENYYYIVQEYIEGSSLKEEIISGVKFSEENAICILREILNILIFVHQNNVIHRDIKPANIIRRKSDGKLVLIDFGAVKEIATEQMNNSGIKRTRIICSDGYTPVEQRSGNPQPNSDIYALGIMIMKSVTGFSIAAIHDSNHFPLRDRRFNYLWEEHASHTSSGFKKIISRMIQYHFDDRYQSVEEVLEAIEELESQKPEETTDDRDNKDLQEPENINEEQQQPEIVSPSVEEVVEPIQVDVLQIGENPGNYNISQEDVNSVQGGSESIIDSEPPINPKRNPVINFYNQHRRQIKFIALSTFALLGVTTTAFILGSNQKVCSLKLGDSYSCGEEVLNPSSVAIGRDRAAEFFLEKNYKQALESFQEVWGDHGDPESLIYLNNALLDAYKIETETIAISVPYSFKTSSMVNGSTLKGSDISKDFLRGIAQAQTQVNLRLSNSNSEIEQELIKFNFLPDLQMGLNKGLRVVIADDANKKGQAIEVANPIADNKNIVGIIGLYASGRTLDTIRIYNKGNLPQISYGSTVRSLSKRIGDNFFRVVPTTEQEAAVIENYINNYDLEEKKIAIFYNPRSDYSTDLRDALIDKIGERGNATVVKKFSHFDLADEENFSTKAALNAIDNDQENEINIFLVLPDGLTSNALAKAIEIIEVDKGKRLILGGNPLVNSEVESINTDISVNLIAATPWHHTDKNSNSDFSKQAFELWNENVNGNTAMAYDATRAMIEAINRQEKPTRQGTIDKLNNPRFSVPGASGDIGFNTSNTGKKNGDRKNLSPKLVRLSKCEGRSRHFVSISLNDTQVKNLVCQTEF</sequence>
<evidence type="ECO:0000259" key="12">
    <source>
        <dbReference type="PROSITE" id="PS50011"/>
    </source>
</evidence>
<gene>
    <name evidence="13" type="ORF">I4641_15825</name>
</gene>
<dbReference type="EC" id="2.7.11.1" evidence="2"/>
<dbReference type="GO" id="GO:0005524">
    <property type="term" value="F:ATP binding"/>
    <property type="evidence" value="ECO:0007669"/>
    <property type="project" value="UniProtKB-KW"/>
</dbReference>
<evidence type="ECO:0000256" key="8">
    <source>
        <dbReference type="ARBA" id="ARBA00022840"/>
    </source>
</evidence>
<evidence type="ECO:0000313" key="14">
    <source>
        <dbReference type="Proteomes" id="UP000729733"/>
    </source>
</evidence>
<keyword evidence="14" id="KW-1185">Reference proteome</keyword>
<keyword evidence="4" id="KW-0808">Transferase</keyword>
<evidence type="ECO:0000256" key="9">
    <source>
        <dbReference type="ARBA" id="ARBA00047899"/>
    </source>
</evidence>
<dbReference type="Gene3D" id="1.10.510.10">
    <property type="entry name" value="Transferase(Phosphotransferase) domain 1"/>
    <property type="match status" value="1"/>
</dbReference>
<dbReference type="SUPFAM" id="SSF53822">
    <property type="entry name" value="Periplasmic binding protein-like I"/>
    <property type="match status" value="1"/>
</dbReference>
<evidence type="ECO:0000313" key="13">
    <source>
        <dbReference type="EMBL" id="MCC0178445.1"/>
    </source>
</evidence>
<organism evidence="13 14">
    <name type="scientific">Waterburya agarophytonicola KI4</name>
    <dbReference type="NCBI Taxonomy" id="2874699"/>
    <lineage>
        <taxon>Bacteria</taxon>
        <taxon>Bacillati</taxon>
        <taxon>Cyanobacteriota</taxon>
        <taxon>Cyanophyceae</taxon>
        <taxon>Pleurocapsales</taxon>
        <taxon>Hyellaceae</taxon>
        <taxon>Waterburya</taxon>
        <taxon>Waterburya agarophytonicola</taxon>
    </lineage>
</organism>
<dbReference type="Proteomes" id="UP000729733">
    <property type="component" value="Unassembled WGS sequence"/>
</dbReference>
<comment type="catalytic activity">
    <reaction evidence="9">
        <text>L-threonyl-[protein] + ATP = O-phospho-L-threonyl-[protein] + ADP + H(+)</text>
        <dbReference type="Rhea" id="RHEA:46608"/>
        <dbReference type="Rhea" id="RHEA-COMP:11060"/>
        <dbReference type="Rhea" id="RHEA-COMP:11605"/>
        <dbReference type="ChEBI" id="CHEBI:15378"/>
        <dbReference type="ChEBI" id="CHEBI:30013"/>
        <dbReference type="ChEBI" id="CHEBI:30616"/>
        <dbReference type="ChEBI" id="CHEBI:61977"/>
        <dbReference type="ChEBI" id="CHEBI:456216"/>
        <dbReference type="EC" id="2.7.11.1"/>
    </reaction>
</comment>
<dbReference type="RefSeq" id="WP_229641528.1">
    <property type="nucleotide sequence ID" value="NZ_JADWDC010000043.1"/>
</dbReference>
<comment type="caution">
    <text evidence="13">The sequence shown here is derived from an EMBL/GenBank/DDBJ whole genome shotgun (WGS) entry which is preliminary data.</text>
</comment>
<reference evidence="13" key="1">
    <citation type="journal article" date="2021" name="Antonie Van Leeuwenhoek">
        <title>Draft genome and description of Waterburya agarophytonicola gen. nov. sp. nov. (Pleurocapsales, Cyanobacteria): a seaweed symbiont.</title>
        <authorList>
            <person name="Bonthond G."/>
            <person name="Shalygin S."/>
            <person name="Bayer T."/>
            <person name="Weinberger F."/>
        </authorList>
    </citation>
    <scope>NUCLEOTIDE SEQUENCE</scope>
    <source>
        <strain evidence="13">KI4</strain>
    </source>
</reference>
<proteinExistence type="inferred from homology"/>
<evidence type="ECO:0000256" key="4">
    <source>
        <dbReference type="ARBA" id="ARBA00022679"/>
    </source>
</evidence>
<dbReference type="InterPro" id="IPR028081">
    <property type="entry name" value="Leu-bd"/>
</dbReference>
<keyword evidence="7" id="KW-0418">Kinase</keyword>
<evidence type="ECO:0000256" key="7">
    <source>
        <dbReference type="ARBA" id="ARBA00022777"/>
    </source>
</evidence>
<feature type="region of interest" description="Disordered" evidence="11">
    <location>
        <begin position="290"/>
        <end position="323"/>
    </location>
</feature>
<keyword evidence="8" id="KW-0067">ATP-binding</keyword>
<comment type="catalytic activity">
    <reaction evidence="10">
        <text>L-seryl-[protein] + ATP = O-phospho-L-seryl-[protein] + ADP + H(+)</text>
        <dbReference type="Rhea" id="RHEA:17989"/>
        <dbReference type="Rhea" id="RHEA-COMP:9863"/>
        <dbReference type="Rhea" id="RHEA-COMP:11604"/>
        <dbReference type="ChEBI" id="CHEBI:15378"/>
        <dbReference type="ChEBI" id="CHEBI:29999"/>
        <dbReference type="ChEBI" id="CHEBI:30616"/>
        <dbReference type="ChEBI" id="CHEBI:83421"/>
        <dbReference type="ChEBI" id="CHEBI:456216"/>
        <dbReference type="EC" id="2.7.11.1"/>
    </reaction>
</comment>
<keyword evidence="6" id="KW-0547">Nucleotide-binding</keyword>
<keyword evidence="5" id="KW-0732">Signal</keyword>
<dbReference type="GO" id="GO:0004674">
    <property type="term" value="F:protein serine/threonine kinase activity"/>
    <property type="evidence" value="ECO:0007669"/>
    <property type="project" value="UniProtKB-KW"/>
</dbReference>
<evidence type="ECO:0000256" key="11">
    <source>
        <dbReference type="SAM" id="MobiDB-lite"/>
    </source>
</evidence>
<dbReference type="PROSITE" id="PS50011">
    <property type="entry name" value="PROTEIN_KINASE_DOM"/>
    <property type="match status" value="1"/>
</dbReference>
<dbReference type="CDD" id="cd14014">
    <property type="entry name" value="STKc_PknB_like"/>
    <property type="match status" value="1"/>
</dbReference>
<dbReference type="AlphaFoldDB" id="A0A964BV98"/>
<dbReference type="SMART" id="SM00220">
    <property type="entry name" value="S_TKc"/>
    <property type="match status" value="1"/>
</dbReference>
<dbReference type="PANTHER" id="PTHR24363">
    <property type="entry name" value="SERINE/THREONINE PROTEIN KINASE"/>
    <property type="match status" value="1"/>
</dbReference>
<feature type="domain" description="Protein kinase" evidence="12">
    <location>
        <begin position="13"/>
        <end position="290"/>
    </location>
</feature>
<comment type="similarity">
    <text evidence="1">Belongs to the leucine-binding protein family.</text>
</comment>
<dbReference type="CDD" id="cd06268">
    <property type="entry name" value="PBP1_ABC_transporter_LIVBP-like"/>
    <property type="match status" value="1"/>
</dbReference>
<evidence type="ECO:0000256" key="5">
    <source>
        <dbReference type="ARBA" id="ARBA00022729"/>
    </source>
</evidence>
<keyword evidence="3" id="KW-0723">Serine/threonine-protein kinase</keyword>
<dbReference type="SUPFAM" id="SSF56112">
    <property type="entry name" value="Protein kinase-like (PK-like)"/>
    <property type="match status" value="1"/>
</dbReference>
<evidence type="ECO:0000256" key="10">
    <source>
        <dbReference type="ARBA" id="ARBA00048679"/>
    </source>
</evidence>
<dbReference type="InterPro" id="IPR000719">
    <property type="entry name" value="Prot_kinase_dom"/>
</dbReference>
<feature type="compositionally biased region" description="Basic and acidic residues" evidence="11">
    <location>
        <begin position="291"/>
        <end position="308"/>
    </location>
</feature>
<dbReference type="Gene3D" id="3.40.50.2300">
    <property type="match status" value="2"/>
</dbReference>